<dbReference type="Pfam" id="PF09820">
    <property type="entry name" value="AAA-ATPase_like"/>
    <property type="match status" value="1"/>
</dbReference>
<dbReference type="AlphaFoldDB" id="A0A6N2X8E0"/>
<reference evidence="1" key="1">
    <citation type="submission" date="2019-11" db="EMBL/GenBank/DDBJ databases">
        <authorList>
            <person name="Feng L."/>
        </authorList>
    </citation>
    <scope>NUCLEOTIDE SEQUENCE</scope>
    <source>
        <strain evidence="1">BovatusLFYP28</strain>
    </source>
</reference>
<proteinExistence type="predicted"/>
<dbReference type="PANTHER" id="PTHR34825">
    <property type="entry name" value="CONSERVED PROTEIN, WITH A WEAK D-GALACTARATE DEHYDRATASE/ALTRONATE HYDROLASE DOMAIN"/>
    <property type="match status" value="1"/>
</dbReference>
<dbReference type="InterPro" id="IPR018631">
    <property type="entry name" value="AAA-ATPase-like_dom"/>
</dbReference>
<gene>
    <name evidence="1" type="ORF">BOLFYP28_03877</name>
</gene>
<evidence type="ECO:0000313" key="1">
    <source>
        <dbReference type="EMBL" id="VYT49990.1"/>
    </source>
</evidence>
<dbReference type="PANTHER" id="PTHR34825:SF2">
    <property type="entry name" value="AAA-ATPASE-LIKE DOMAIN-CONTAINING PROTEIN"/>
    <property type="match status" value="1"/>
</dbReference>
<dbReference type="RefSeq" id="WP_250698642.1">
    <property type="nucleotide sequence ID" value="NZ_CACRTD010000062.1"/>
</dbReference>
<organism evidence="1">
    <name type="scientific">Bacteroides ovatus</name>
    <dbReference type="NCBI Taxonomy" id="28116"/>
    <lineage>
        <taxon>Bacteria</taxon>
        <taxon>Pseudomonadati</taxon>
        <taxon>Bacteroidota</taxon>
        <taxon>Bacteroidia</taxon>
        <taxon>Bacteroidales</taxon>
        <taxon>Bacteroidaceae</taxon>
        <taxon>Bacteroides</taxon>
    </lineage>
</organism>
<protein>
    <submittedName>
        <fullName evidence="1">Putative AAA-ATPase</fullName>
    </submittedName>
</protein>
<sequence length="89" mass="10208">MARITIPHAVTDFADLRERGFYYVDKTNYIPGLEDYNAPVFLRPRRFGKSLLISSRLTTTTVQRRIVLKNSSAVPGLANILRKSIINIW</sequence>
<name>A0A6N2X8E0_BACOV</name>
<dbReference type="EMBL" id="CACRTD010000062">
    <property type="protein sequence ID" value="VYT49990.1"/>
    <property type="molecule type" value="Genomic_DNA"/>
</dbReference>
<accession>A0A6N2X8E0</accession>